<evidence type="ECO:0000313" key="3">
    <source>
        <dbReference type="Proteomes" id="UP000245207"/>
    </source>
</evidence>
<dbReference type="Gene3D" id="3.10.20.90">
    <property type="entry name" value="Phosphatidylinositol 3-kinase Catalytic Subunit, Chain A, domain 1"/>
    <property type="match status" value="1"/>
</dbReference>
<comment type="caution">
    <text evidence="2">The sequence shown here is derived from an EMBL/GenBank/DDBJ whole genome shotgun (WGS) entry which is preliminary data.</text>
</comment>
<dbReference type="STRING" id="35608.A0A2U1LX69"/>
<proteinExistence type="predicted"/>
<accession>A0A2U1LX69</accession>
<dbReference type="GO" id="GO:0003700">
    <property type="term" value="F:DNA-binding transcription factor activity"/>
    <property type="evidence" value="ECO:0007669"/>
    <property type="project" value="InterPro"/>
</dbReference>
<evidence type="ECO:0000259" key="1">
    <source>
        <dbReference type="SMART" id="SM00666"/>
    </source>
</evidence>
<keyword evidence="3" id="KW-1185">Reference proteome</keyword>
<organism evidence="2 3">
    <name type="scientific">Artemisia annua</name>
    <name type="common">Sweet wormwood</name>
    <dbReference type="NCBI Taxonomy" id="35608"/>
    <lineage>
        <taxon>Eukaryota</taxon>
        <taxon>Viridiplantae</taxon>
        <taxon>Streptophyta</taxon>
        <taxon>Embryophyta</taxon>
        <taxon>Tracheophyta</taxon>
        <taxon>Spermatophyta</taxon>
        <taxon>Magnoliopsida</taxon>
        <taxon>eudicotyledons</taxon>
        <taxon>Gunneridae</taxon>
        <taxon>Pentapetalae</taxon>
        <taxon>asterids</taxon>
        <taxon>campanulids</taxon>
        <taxon>Asterales</taxon>
        <taxon>Asteraceae</taxon>
        <taxon>Asteroideae</taxon>
        <taxon>Anthemideae</taxon>
        <taxon>Artemisiinae</taxon>
        <taxon>Artemisia</taxon>
    </lineage>
</organism>
<dbReference type="AlphaFoldDB" id="A0A2U1LX69"/>
<dbReference type="PANTHER" id="PTHR32002">
    <property type="entry name" value="PROTEIN NLP8"/>
    <property type="match status" value="1"/>
</dbReference>
<sequence length="535" mass="60124">MVLNNDMSSNNISLEHPSDAFSGDARYMAPLWVSGKADELSQSDPSQSAITSCFEPTDGDMDPHNQIANDKIKAALKDSERNAYIVDKDHEEEELSPPARVFRRQLPEWTLDVANYSPKQFPQKESAIRCNLHGYLALPVLDTATRSCIGVLELLTYSKYPSFAYEVQQFEKALKTQDLTCLNISDGPASNVPFELGKNELDDIFSIMKVVCDIQNIPLAQTWAMSPLNTFYSHEQILRKRCDSFDTKCLGKVCMSTTALPFYVKDLGLWPFREACRKRHLDKSHSPVGRALLSGCSCFCEDVTKLSEEEYPLVHYARMNRLTSCFLISFHSVQTNDDYVLEFFLPSHMKSAKHLLNLVRMLKQNFEATSGFELGERSSIEVLGPSMDLGVNKEPDIFETSSYLMDNFSDVADVARTDYADVPDECSSTNASTTFTSRYLKQSRKRKRGSDTMVSVKVTYGEDIKWFLFPISLGPSMLKSEVAKSFGLKDEMIGLKYLDEDNDLILVCADNDLEDALVASGNENSMNLICKLSAP</sequence>
<dbReference type="InterPro" id="IPR055081">
    <property type="entry name" value="NLP1-9_GAF"/>
</dbReference>
<dbReference type="InterPro" id="IPR000270">
    <property type="entry name" value="PB1_dom"/>
</dbReference>
<dbReference type="Proteomes" id="UP000245207">
    <property type="component" value="Unassembled WGS sequence"/>
</dbReference>
<reference evidence="2 3" key="1">
    <citation type="journal article" date="2018" name="Mol. Plant">
        <title>The genome of Artemisia annua provides insight into the evolution of Asteraceae family and artemisinin biosynthesis.</title>
        <authorList>
            <person name="Shen Q."/>
            <person name="Zhang L."/>
            <person name="Liao Z."/>
            <person name="Wang S."/>
            <person name="Yan T."/>
            <person name="Shi P."/>
            <person name="Liu M."/>
            <person name="Fu X."/>
            <person name="Pan Q."/>
            <person name="Wang Y."/>
            <person name="Lv Z."/>
            <person name="Lu X."/>
            <person name="Zhang F."/>
            <person name="Jiang W."/>
            <person name="Ma Y."/>
            <person name="Chen M."/>
            <person name="Hao X."/>
            <person name="Li L."/>
            <person name="Tang Y."/>
            <person name="Lv G."/>
            <person name="Zhou Y."/>
            <person name="Sun X."/>
            <person name="Brodelius P.E."/>
            <person name="Rose J.K.C."/>
            <person name="Tang K."/>
        </authorList>
    </citation>
    <scope>NUCLEOTIDE SEQUENCE [LARGE SCALE GENOMIC DNA]</scope>
    <source>
        <strain evidence="3">cv. Huhao1</strain>
        <tissue evidence="2">Leaf</tissue>
    </source>
</reference>
<dbReference type="SMART" id="SM00666">
    <property type="entry name" value="PB1"/>
    <property type="match status" value="1"/>
</dbReference>
<dbReference type="Pfam" id="PF00564">
    <property type="entry name" value="PB1"/>
    <property type="match status" value="1"/>
</dbReference>
<dbReference type="Pfam" id="PF22922">
    <property type="entry name" value="GAF_NLP"/>
    <property type="match status" value="1"/>
</dbReference>
<feature type="domain" description="PB1" evidence="1">
    <location>
        <begin position="453"/>
        <end position="533"/>
    </location>
</feature>
<dbReference type="InterPro" id="IPR045012">
    <property type="entry name" value="NLP"/>
</dbReference>
<dbReference type="OrthoDB" id="1594986at2759"/>
<evidence type="ECO:0000313" key="2">
    <source>
        <dbReference type="EMBL" id="PWA53602.1"/>
    </source>
</evidence>
<protein>
    <submittedName>
        <fullName evidence="2">NIN-like protein</fullName>
    </submittedName>
</protein>
<gene>
    <name evidence="2" type="ORF">CTI12_AA442500</name>
</gene>
<name>A0A2U1LX69_ARTAN</name>
<dbReference type="EMBL" id="PKPP01007359">
    <property type="protein sequence ID" value="PWA53602.1"/>
    <property type="molecule type" value="Genomic_DNA"/>
</dbReference>
<dbReference type="PANTHER" id="PTHR32002:SF35">
    <property type="entry name" value="PROTEIN NLP6"/>
    <property type="match status" value="1"/>
</dbReference>
<dbReference type="SUPFAM" id="SSF54277">
    <property type="entry name" value="CAD &amp; PB1 domains"/>
    <property type="match status" value="1"/>
</dbReference>